<accession>A0A9W7BSG5</accession>
<feature type="coiled-coil region" evidence="1">
    <location>
        <begin position="22"/>
        <end position="60"/>
    </location>
</feature>
<comment type="caution">
    <text evidence="3">The sequence shown here is derived from an EMBL/GenBank/DDBJ whole genome shotgun (WGS) entry which is preliminary data.</text>
</comment>
<feature type="region of interest" description="Disordered" evidence="2">
    <location>
        <begin position="430"/>
        <end position="451"/>
    </location>
</feature>
<proteinExistence type="predicted"/>
<dbReference type="EMBL" id="BRXX01000120">
    <property type="protein sequence ID" value="GMH91808.1"/>
    <property type="molecule type" value="Genomic_DNA"/>
</dbReference>
<dbReference type="Proteomes" id="UP001165160">
    <property type="component" value="Unassembled WGS sequence"/>
</dbReference>
<reference evidence="4" key="1">
    <citation type="journal article" date="2023" name="Commun. Biol.">
        <title>Genome analysis of Parmales, the sister group of diatoms, reveals the evolutionary specialization of diatoms from phago-mixotrophs to photoautotrophs.</title>
        <authorList>
            <person name="Ban H."/>
            <person name="Sato S."/>
            <person name="Yoshikawa S."/>
            <person name="Yamada K."/>
            <person name="Nakamura Y."/>
            <person name="Ichinomiya M."/>
            <person name="Sato N."/>
            <person name="Blanc-Mathieu R."/>
            <person name="Endo H."/>
            <person name="Kuwata A."/>
            <person name="Ogata H."/>
        </authorList>
    </citation>
    <scope>NUCLEOTIDE SEQUENCE [LARGE SCALE GENOMIC DNA]</scope>
    <source>
        <strain evidence="4">NIES 3699</strain>
    </source>
</reference>
<evidence type="ECO:0000256" key="1">
    <source>
        <dbReference type="SAM" id="Coils"/>
    </source>
</evidence>
<evidence type="ECO:0000313" key="3">
    <source>
        <dbReference type="EMBL" id="GMH91808.1"/>
    </source>
</evidence>
<keyword evidence="1" id="KW-0175">Coiled coil</keyword>
<evidence type="ECO:0000313" key="4">
    <source>
        <dbReference type="Proteomes" id="UP001165160"/>
    </source>
</evidence>
<organism evidence="3 4">
    <name type="scientific">Triparma verrucosa</name>
    <dbReference type="NCBI Taxonomy" id="1606542"/>
    <lineage>
        <taxon>Eukaryota</taxon>
        <taxon>Sar</taxon>
        <taxon>Stramenopiles</taxon>
        <taxon>Ochrophyta</taxon>
        <taxon>Bolidophyceae</taxon>
        <taxon>Parmales</taxon>
        <taxon>Triparmaceae</taxon>
        <taxon>Triparma</taxon>
    </lineage>
</organism>
<dbReference type="AlphaFoldDB" id="A0A9W7BSG5"/>
<gene>
    <name evidence="3" type="ORF">TrVE_jg14395</name>
</gene>
<protein>
    <submittedName>
        <fullName evidence="3">Uncharacterized protein</fullName>
    </submittedName>
</protein>
<sequence length="451" mass="50226">MEDNEGNGDLESHEPLGLGMTVEELQKELRKQKLLLKKVKDEAEAELREKDAALEEQKRKFSSVISRLKEGGEALKQETLKPVKSVVAKPLDQDTPGVEKVGANVLSKITTTNTCSFGVTIHEEPAMFLEALVGDQAKVVGKMLFQKVVEEDVVYWSFTIGNNRPCELLLRMRVERRQNEDEIIIRISSVDEEELGPTSLPNPHSTATKKLRLLLQEGTIILRPLPFGQTSFSFTAQVDVREVTGDASPAGTTIGKTTSGNARQTTVQVIRKKNVAVKMLGSSSEAGKTSSLFCNLAEMFYERFKKEDIIDERRKADFIENGIPNAPPLTEAEENLIAKSMGQVDEMKAKATRVAGGAIPTWVVDKKIPQSLKAVQEAINEFRQDDKIDAADREDFSTPMMVRWMEENYSEEELLLIDRGRSNMATIKGSSSLKGFKSRDPCHGRSASWRP</sequence>
<keyword evidence="4" id="KW-1185">Reference proteome</keyword>
<name>A0A9W7BSG5_9STRA</name>
<evidence type="ECO:0000256" key="2">
    <source>
        <dbReference type="SAM" id="MobiDB-lite"/>
    </source>
</evidence>